<comment type="caution">
    <text evidence="1">The sequence shown here is derived from an EMBL/GenBank/DDBJ whole genome shotgun (WGS) entry which is preliminary data.</text>
</comment>
<accession>A0ACC2KG12</accession>
<proteinExistence type="predicted"/>
<dbReference type="EMBL" id="CM056817">
    <property type="protein sequence ID" value="KAJ8620100.1"/>
    <property type="molecule type" value="Genomic_DNA"/>
</dbReference>
<protein>
    <submittedName>
        <fullName evidence="1">Uncharacterized protein</fullName>
    </submittedName>
</protein>
<reference evidence="1 2" key="1">
    <citation type="journal article" date="2022" name="Hortic Res">
        <title>A haplotype resolved chromosomal level avocado genome allows analysis of novel avocado genes.</title>
        <authorList>
            <person name="Nath O."/>
            <person name="Fletcher S.J."/>
            <person name="Hayward A."/>
            <person name="Shaw L.M."/>
            <person name="Masouleh A.K."/>
            <person name="Furtado A."/>
            <person name="Henry R.J."/>
            <person name="Mitter N."/>
        </authorList>
    </citation>
    <scope>NUCLEOTIDE SEQUENCE [LARGE SCALE GENOMIC DNA]</scope>
    <source>
        <strain evidence="2">cv. Hass</strain>
    </source>
</reference>
<keyword evidence="2" id="KW-1185">Reference proteome</keyword>
<sequence length="93" mass="9217">MERAYLVQESGGGLLHESRGAATSGRWASSLIGLVRGSGGGGISGGDACKGASLHVSGGCCVCLEEGEGDGERRGTVVVLEMEDDGSQGMGST</sequence>
<dbReference type="Proteomes" id="UP001234297">
    <property type="component" value="Chromosome 9"/>
</dbReference>
<evidence type="ECO:0000313" key="2">
    <source>
        <dbReference type="Proteomes" id="UP001234297"/>
    </source>
</evidence>
<organism evidence="1 2">
    <name type="scientific">Persea americana</name>
    <name type="common">Avocado</name>
    <dbReference type="NCBI Taxonomy" id="3435"/>
    <lineage>
        <taxon>Eukaryota</taxon>
        <taxon>Viridiplantae</taxon>
        <taxon>Streptophyta</taxon>
        <taxon>Embryophyta</taxon>
        <taxon>Tracheophyta</taxon>
        <taxon>Spermatophyta</taxon>
        <taxon>Magnoliopsida</taxon>
        <taxon>Magnoliidae</taxon>
        <taxon>Laurales</taxon>
        <taxon>Lauraceae</taxon>
        <taxon>Persea</taxon>
    </lineage>
</organism>
<name>A0ACC2KG12_PERAE</name>
<evidence type="ECO:0000313" key="1">
    <source>
        <dbReference type="EMBL" id="KAJ8620100.1"/>
    </source>
</evidence>
<gene>
    <name evidence="1" type="ORF">MRB53_028629</name>
</gene>